<sequence>MKRTSITVYRDARYGFTLRFPLWWKRYVAVDKSVFDPSAEYEVHFVFKYRGRRYGDVLTLYAFRMTREQWEKEGYDDSPLILLAERNGTIFAYSTPEELPGEFIDPDTGDFDYAKYGRPIRLMKRMVNTDVPRIVRTFRLPDNRPNARTVPYLSDAVKGQQCGRKRRVTRRRG</sequence>
<reference evidence="1 2" key="1">
    <citation type="submission" date="2018-05" db="EMBL/GenBank/DDBJ databases">
        <title>Paenibacillus flagellatus sp. nov., isolated from selenium mineral soil.</title>
        <authorList>
            <person name="Dai X."/>
        </authorList>
    </citation>
    <scope>NUCLEOTIDE SEQUENCE [LARGE SCALE GENOMIC DNA]</scope>
    <source>
        <strain evidence="1 2">DXL2</strain>
    </source>
</reference>
<keyword evidence="2" id="KW-1185">Reference proteome</keyword>
<dbReference type="RefSeq" id="WP_110839574.1">
    <property type="nucleotide sequence ID" value="NZ_QJVJ01000003.1"/>
</dbReference>
<dbReference type="Proteomes" id="UP000247476">
    <property type="component" value="Unassembled WGS sequence"/>
</dbReference>
<dbReference type="OrthoDB" id="2624068at2"/>
<organism evidence="1 2">
    <name type="scientific">Paenibacillus flagellatus</name>
    <dbReference type="NCBI Taxonomy" id="2211139"/>
    <lineage>
        <taxon>Bacteria</taxon>
        <taxon>Bacillati</taxon>
        <taxon>Bacillota</taxon>
        <taxon>Bacilli</taxon>
        <taxon>Bacillales</taxon>
        <taxon>Paenibacillaceae</taxon>
        <taxon>Paenibacillus</taxon>
    </lineage>
</organism>
<comment type="caution">
    <text evidence="1">The sequence shown here is derived from an EMBL/GenBank/DDBJ whole genome shotgun (WGS) entry which is preliminary data.</text>
</comment>
<evidence type="ECO:0000313" key="1">
    <source>
        <dbReference type="EMBL" id="PYI55773.1"/>
    </source>
</evidence>
<name>A0A2V5KCS8_9BACL</name>
<accession>A0A2V5KCS8</accession>
<evidence type="ECO:0000313" key="2">
    <source>
        <dbReference type="Proteomes" id="UP000247476"/>
    </source>
</evidence>
<gene>
    <name evidence="1" type="ORF">DLM86_08635</name>
</gene>
<dbReference type="EMBL" id="QJVJ01000003">
    <property type="protein sequence ID" value="PYI55773.1"/>
    <property type="molecule type" value="Genomic_DNA"/>
</dbReference>
<protein>
    <submittedName>
        <fullName evidence="1">Uncharacterized protein</fullName>
    </submittedName>
</protein>
<dbReference type="AlphaFoldDB" id="A0A2V5KCS8"/>
<proteinExistence type="predicted"/>